<name>A0ABR7UKG4_9BRAD</name>
<reference evidence="1 2" key="1">
    <citation type="journal article" date="2020" name="Arch. Microbiol.">
        <title>Bradyrhizobium campsiandrae sp. nov., a nitrogen-fixing bacterial strain isolated from a native leguminous tree from the Amazon adapted to flooded conditions.</title>
        <authorList>
            <person name="Cabral Michel D."/>
            <person name="Martins da Costa E."/>
            <person name="Azarias Guimaraes A."/>
            <person name="Soares de Carvalho T."/>
            <person name="Santos de Castro Caputo P."/>
            <person name="Willems A."/>
            <person name="de Souza Moreira F.M."/>
        </authorList>
    </citation>
    <scope>NUCLEOTIDE SEQUENCE [LARGE SCALE GENOMIC DNA]</scope>
    <source>
        <strain evidence="2">INPA 384B</strain>
    </source>
</reference>
<accession>A0ABR7UKG4</accession>
<organism evidence="1 2">
    <name type="scientific">Bradyrhizobium campsiandrae</name>
    <dbReference type="NCBI Taxonomy" id="1729892"/>
    <lineage>
        <taxon>Bacteria</taxon>
        <taxon>Pseudomonadati</taxon>
        <taxon>Pseudomonadota</taxon>
        <taxon>Alphaproteobacteria</taxon>
        <taxon>Hyphomicrobiales</taxon>
        <taxon>Nitrobacteraceae</taxon>
        <taxon>Bradyrhizobium</taxon>
    </lineage>
</organism>
<keyword evidence="2" id="KW-1185">Reference proteome</keyword>
<proteinExistence type="predicted"/>
<gene>
    <name evidence="1" type="ORF">HA482_40500</name>
</gene>
<sequence length="55" mass="5572">MISGVDKVYGRAIAAGIDNAVSDQRGRIGTLRSVPVIDGLLAATALAYDLALGDA</sequence>
<evidence type="ECO:0000313" key="2">
    <source>
        <dbReference type="Proteomes" id="UP000639516"/>
    </source>
</evidence>
<dbReference type="Proteomes" id="UP000639516">
    <property type="component" value="Unassembled WGS sequence"/>
</dbReference>
<dbReference type="EMBL" id="JAATTO010000116">
    <property type="protein sequence ID" value="MBC9984460.1"/>
    <property type="molecule type" value="Genomic_DNA"/>
</dbReference>
<evidence type="ECO:0000313" key="1">
    <source>
        <dbReference type="EMBL" id="MBC9984460.1"/>
    </source>
</evidence>
<comment type="caution">
    <text evidence="1">The sequence shown here is derived from an EMBL/GenBank/DDBJ whole genome shotgun (WGS) entry which is preliminary data.</text>
</comment>
<protein>
    <submittedName>
        <fullName evidence="1">Uncharacterized protein</fullName>
    </submittedName>
</protein>
<feature type="non-terminal residue" evidence="1">
    <location>
        <position position="55"/>
    </location>
</feature>